<dbReference type="OrthoDB" id="4199383at2"/>
<keyword evidence="3" id="KW-1185">Reference proteome</keyword>
<evidence type="ECO:0008006" key="4">
    <source>
        <dbReference type="Google" id="ProtNLM"/>
    </source>
</evidence>
<sequence length="236" mass="24923">MVIVTPQPLDADARTRLVERPVRTDAPDRPGDPGSVGAPGLVTIRKAGVSDIPAIARITQEGPPPEDIEPEMMSRATRVLLTLVALEHGALWVEQAADGSILRAVTAIPASQLPPRPAVMRDLAHELGMLTPPHRGAAELGKELLAALTAIAPGWVLIEISRAIPSRTADPALLGAALAWTRAQPVPGPAPVMVLADSFLEREAAVALGFVEHRTWGHGWPWWLGVAPPMTPAPPA</sequence>
<evidence type="ECO:0000313" key="3">
    <source>
        <dbReference type="Proteomes" id="UP000293764"/>
    </source>
</evidence>
<dbReference type="Proteomes" id="UP000293764">
    <property type="component" value="Unassembled WGS sequence"/>
</dbReference>
<reference evidence="2 3" key="1">
    <citation type="submission" date="2019-01" db="EMBL/GenBank/DDBJ databases">
        <title>Novel species of Cellulomonas.</title>
        <authorList>
            <person name="Liu Q."/>
            <person name="Xin Y.-H."/>
        </authorList>
    </citation>
    <scope>NUCLEOTIDE SEQUENCE [LARGE SCALE GENOMIC DNA]</scope>
    <source>
        <strain evidence="2 3">HLT2-17</strain>
    </source>
</reference>
<name>A0A4Q5MXV4_9MICO</name>
<evidence type="ECO:0000256" key="1">
    <source>
        <dbReference type="SAM" id="MobiDB-lite"/>
    </source>
</evidence>
<dbReference type="RefSeq" id="WP_130103255.1">
    <property type="nucleotide sequence ID" value="NZ_SDWW01000034.1"/>
</dbReference>
<dbReference type="AlphaFoldDB" id="A0A4Q5MXV4"/>
<feature type="compositionally biased region" description="Basic and acidic residues" evidence="1">
    <location>
        <begin position="11"/>
        <end position="31"/>
    </location>
</feature>
<organism evidence="2 3">
    <name type="scientific">Pengzhenrongella frigida</name>
    <dbReference type="NCBI Taxonomy" id="1259133"/>
    <lineage>
        <taxon>Bacteria</taxon>
        <taxon>Bacillati</taxon>
        <taxon>Actinomycetota</taxon>
        <taxon>Actinomycetes</taxon>
        <taxon>Micrococcales</taxon>
        <taxon>Pengzhenrongella</taxon>
    </lineage>
</organism>
<proteinExistence type="predicted"/>
<gene>
    <name evidence="2" type="ORF">EUA98_13725</name>
</gene>
<feature type="region of interest" description="Disordered" evidence="1">
    <location>
        <begin position="1"/>
        <end position="40"/>
    </location>
</feature>
<evidence type="ECO:0000313" key="2">
    <source>
        <dbReference type="EMBL" id="RYV50426.1"/>
    </source>
</evidence>
<accession>A0A4Q5MXV4</accession>
<comment type="caution">
    <text evidence="2">The sequence shown here is derived from an EMBL/GenBank/DDBJ whole genome shotgun (WGS) entry which is preliminary data.</text>
</comment>
<dbReference type="EMBL" id="SDWW01000034">
    <property type="protein sequence ID" value="RYV50426.1"/>
    <property type="molecule type" value="Genomic_DNA"/>
</dbReference>
<protein>
    <recommendedName>
        <fullName evidence="4">N-acetyltransferase</fullName>
    </recommendedName>
</protein>